<dbReference type="Pfam" id="PF00550">
    <property type="entry name" value="PP-binding"/>
    <property type="match status" value="2"/>
</dbReference>
<feature type="region of interest" description="Disordered" evidence="9">
    <location>
        <begin position="2519"/>
        <end position="2538"/>
    </location>
</feature>
<feature type="domain" description="Carrier" evidence="10">
    <location>
        <begin position="1016"/>
        <end position="1091"/>
    </location>
</feature>
<dbReference type="Gene3D" id="3.40.50.720">
    <property type="entry name" value="NAD(P)-binding Rossmann-like Domain"/>
    <property type="match status" value="1"/>
</dbReference>
<dbReference type="CDD" id="cd12116">
    <property type="entry name" value="A_NRPS_Ta1_like"/>
    <property type="match status" value="1"/>
</dbReference>
<dbReference type="InterPro" id="IPR029058">
    <property type="entry name" value="AB_hydrolase_fold"/>
</dbReference>
<dbReference type="InterPro" id="IPR050091">
    <property type="entry name" value="PKS_NRPS_Biosynth_Enz"/>
</dbReference>
<evidence type="ECO:0000256" key="7">
    <source>
        <dbReference type="ARBA" id="ARBA00023268"/>
    </source>
</evidence>
<dbReference type="InterPro" id="IPR016036">
    <property type="entry name" value="Malonyl_transacylase_ACP-bd"/>
</dbReference>
<dbReference type="SUPFAM" id="SSF51735">
    <property type="entry name" value="NAD(P)-binding Rossmann-fold domains"/>
    <property type="match status" value="2"/>
</dbReference>
<dbReference type="InterPro" id="IPR045851">
    <property type="entry name" value="AMP-bd_C_sf"/>
</dbReference>
<dbReference type="SUPFAM" id="SSF55048">
    <property type="entry name" value="Probable ACP-binding domain of malonyl-CoA ACP transacylase"/>
    <property type="match status" value="1"/>
</dbReference>
<dbReference type="InterPro" id="IPR023213">
    <property type="entry name" value="CAT-like_dom_sf"/>
</dbReference>
<dbReference type="InterPro" id="IPR013968">
    <property type="entry name" value="PKS_KR"/>
</dbReference>
<evidence type="ECO:0000256" key="1">
    <source>
        <dbReference type="ARBA" id="ARBA00001957"/>
    </source>
</evidence>
<dbReference type="FunFam" id="3.30.300.30:FF:000010">
    <property type="entry name" value="Enterobactin synthetase component F"/>
    <property type="match status" value="1"/>
</dbReference>
<protein>
    <submittedName>
        <fullName evidence="12">Non ribosomal peptide synthetase/polyketide synthase</fullName>
    </submittedName>
</protein>
<comment type="similarity">
    <text evidence="8">In the C-terminal section; belongs to the NRP synthetase family.</text>
</comment>
<evidence type="ECO:0000256" key="6">
    <source>
        <dbReference type="ARBA" id="ARBA00023098"/>
    </source>
</evidence>
<dbReference type="Pfam" id="PF00109">
    <property type="entry name" value="ketoacyl-synt"/>
    <property type="match status" value="1"/>
</dbReference>
<dbReference type="SUPFAM" id="SSF52777">
    <property type="entry name" value="CoA-dependent acyltransferases"/>
    <property type="match status" value="2"/>
</dbReference>
<evidence type="ECO:0000259" key="11">
    <source>
        <dbReference type="PROSITE" id="PS52004"/>
    </source>
</evidence>
<organism evidence="12">
    <name type="scientific">Sorangium cellulosum</name>
    <name type="common">Polyangium cellulosum</name>
    <dbReference type="NCBI Taxonomy" id="56"/>
    <lineage>
        <taxon>Bacteria</taxon>
        <taxon>Pseudomonadati</taxon>
        <taxon>Myxococcota</taxon>
        <taxon>Polyangia</taxon>
        <taxon>Polyangiales</taxon>
        <taxon>Polyangiaceae</taxon>
        <taxon>Sorangium</taxon>
    </lineage>
</organism>
<dbReference type="FunFam" id="3.40.47.10:FF:000042">
    <property type="entry name" value="Polyketide synthase Pks13"/>
    <property type="match status" value="1"/>
</dbReference>
<dbReference type="SMART" id="SM00823">
    <property type="entry name" value="PKS_PP"/>
    <property type="match status" value="2"/>
</dbReference>
<dbReference type="Gene3D" id="3.30.300.30">
    <property type="match status" value="1"/>
</dbReference>
<dbReference type="InterPro" id="IPR009081">
    <property type="entry name" value="PP-bd_ACP"/>
</dbReference>
<dbReference type="SMART" id="SM00824">
    <property type="entry name" value="PKS_TE"/>
    <property type="match status" value="1"/>
</dbReference>
<dbReference type="GO" id="GO:0043041">
    <property type="term" value="P:amino acid activation for nonribosomal peptide biosynthetic process"/>
    <property type="evidence" value="ECO:0007669"/>
    <property type="project" value="UniProtKB-ARBA"/>
</dbReference>
<dbReference type="InterPro" id="IPR006162">
    <property type="entry name" value="Ppantetheine_attach_site"/>
</dbReference>
<dbReference type="InterPro" id="IPR018201">
    <property type="entry name" value="Ketoacyl_synth_AS"/>
</dbReference>
<dbReference type="Gene3D" id="1.10.1200.10">
    <property type="entry name" value="ACP-like"/>
    <property type="match status" value="2"/>
</dbReference>
<dbReference type="PANTHER" id="PTHR43775">
    <property type="entry name" value="FATTY ACID SYNTHASE"/>
    <property type="match status" value="1"/>
</dbReference>
<dbReference type="InterPro" id="IPR020806">
    <property type="entry name" value="PKS_PP-bd"/>
</dbReference>
<keyword evidence="5" id="KW-0276">Fatty acid metabolism</keyword>
<dbReference type="InterPro" id="IPR001242">
    <property type="entry name" value="Condensation_dom"/>
</dbReference>
<dbReference type="Pfam" id="PF02801">
    <property type="entry name" value="Ketoacyl-synt_C"/>
    <property type="match status" value="1"/>
</dbReference>
<dbReference type="Gene3D" id="1.10.10.1830">
    <property type="entry name" value="Non-ribosomal peptide synthase, adenylation domain"/>
    <property type="match status" value="1"/>
</dbReference>
<dbReference type="Gene3D" id="3.40.47.10">
    <property type="match status" value="1"/>
</dbReference>
<dbReference type="GO" id="GO:0004315">
    <property type="term" value="F:3-oxoacyl-[acyl-carrier-protein] synthase activity"/>
    <property type="evidence" value="ECO:0007669"/>
    <property type="project" value="InterPro"/>
</dbReference>
<dbReference type="InterPro" id="IPR044894">
    <property type="entry name" value="TubC_N_sf"/>
</dbReference>
<dbReference type="InterPro" id="IPR000873">
    <property type="entry name" value="AMP-dep_synth/lig_dom"/>
</dbReference>
<dbReference type="PROSITE" id="PS50075">
    <property type="entry name" value="CARRIER"/>
    <property type="match status" value="2"/>
</dbReference>
<dbReference type="GO" id="GO:0031177">
    <property type="term" value="F:phosphopantetheine binding"/>
    <property type="evidence" value="ECO:0007669"/>
    <property type="project" value="InterPro"/>
</dbReference>
<evidence type="ECO:0000256" key="8">
    <source>
        <dbReference type="ARBA" id="ARBA00029443"/>
    </source>
</evidence>
<dbReference type="InterPro" id="IPR020841">
    <property type="entry name" value="PKS_Beta-ketoAc_synthase_dom"/>
</dbReference>
<dbReference type="InterPro" id="IPR020802">
    <property type="entry name" value="TesA-like"/>
</dbReference>
<dbReference type="Pfam" id="PF00501">
    <property type="entry name" value="AMP-binding"/>
    <property type="match status" value="1"/>
</dbReference>
<feature type="domain" description="Carrier" evidence="10">
    <location>
        <begin position="2541"/>
        <end position="2616"/>
    </location>
</feature>
<dbReference type="SMART" id="SM00822">
    <property type="entry name" value="PKS_KR"/>
    <property type="match status" value="1"/>
</dbReference>
<evidence type="ECO:0000256" key="5">
    <source>
        <dbReference type="ARBA" id="ARBA00022832"/>
    </source>
</evidence>
<dbReference type="InterPro" id="IPR036291">
    <property type="entry name" value="NAD(P)-bd_dom_sf"/>
</dbReference>
<dbReference type="PROSITE" id="PS00012">
    <property type="entry name" value="PHOSPHOPANTETHEINE"/>
    <property type="match status" value="1"/>
</dbReference>
<dbReference type="SMART" id="SM00827">
    <property type="entry name" value="PKS_AT"/>
    <property type="match status" value="1"/>
</dbReference>
<evidence type="ECO:0000313" key="12">
    <source>
        <dbReference type="EMBL" id="AHB82059.1"/>
    </source>
</evidence>
<dbReference type="FunFam" id="3.30.559.10:FF:000012">
    <property type="entry name" value="Non-ribosomal peptide synthetase"/>
    <property type="match status" value="1"/>
</dbReference>
<dbReference type="CDD" id="cd08953">
    <property type="entry name" value="KR_2_SDR_x"/>
    <property type="match status" value="1"/>
</dbReference>
<evidence type="ECO:0000256" key="2">
    <source>
        <dbReference type="ARBA" id="ARBA00022450"/>
    </source>
</evidence>
<keyword evidence="2" id="KW-0596">Phosphopantetheine</keyword>
<dbReference type="FunFam" id="1.10.1200.10:FF:000016">
    <property type="entry name" value="Non-ribosomal peptide synthase"/>
    <property type="match status" value="1"/>
</dbReference>
<evidence type="ECO:0000256" key="4">
    <source>
        <dbReference type="ARBA" id="ARBA00022679"/>
    </source>
</evidence>
<keyword evidence="6" id="KW-0443">Lipid metabolism</keyword>
<dbReference type="SUPFAM" id="SSF52151">
    <property type="entry name" value="FabD/lysophospholipase-like"/>
    <property type="match status" value="1"/>
</dbReference>
<dbReference type="InterPro" id="IPR025110">
    <property type="entry name" value="AMP-bd_C"/>
</dbReference>
<dbReference type="CDD" id="cd19531">
    <property type="entry name" value="LCL_NRPS-like"/>
    <property type="match status" value="1"/>
</dbReference>
<evidence type="ECO:0000256" key="9">
    <source>
        <dbReference type="SAM" id="MobiDB-lite"/>
    </source>
</evidence>
<dbReference type="SUPFAM" id="SSF56801">
    <property type="entry name" value="Acetyl-CoA synthetase-like"/>
    <property type="match status" value="1"/>
</dbReference>
<dbReference type="InterPro" id="IPR057326">
    <property type="entry name" value="KR_dom"/>
</dbReference>
<dbReference type="Pfam" id="PF21394">
    <property type="entry name" value="Beta-ketacyl_N"/>
    <property type="match status" value="1"/>
</dbReference>
<dbReference type="InterPro" id="IPR014031">
    <property type="entry name" value="Ketoacyl_synth_C"/>
</dbReference>
<keyword evidence="7" id="KW-0511">Multifunctional enzyme</keyword>
<dbReference type="Gene3D" id="3.40.50.980">
    <property type="match status" value="2"/>
</dbReference>
<evidence type="ECO:0000256" key="3">
    <source>
        <dbReference type="ARBA" id="ARBA00022553"/>
    </source>
</evidence>
<dbReference type="Pfam" id="PF13193">
    <property type="entry name" value="AMP-binding_C"/>
    <property type="match status" value="1"/>
</dbReference>
<dbReference type="PROSITE" id="PS00455">
    <property type="entry name" value="AMP_BINDING"/>
    <property type="match status" value="1"/>
</dbReference>
<dbReference type="GO" id="GO:0044550">
    <property type="term" value="P:secondary metabolite biosynthetic process"/>
    <property type="evidence" value="ECO:0007669"/>
    <property type="project" value="UniProtKB-ARBA"/>
</dbReference>
<dbReference type="FunFam" id="2.30.38.10:FF:000001">
    <property type="entry name" value="Non-ribosomal peptide synthetase PvdI"/>
    <property type="match status" value="1"/>
</dbReference>
<dbReference type="InterPro" id="IPR001227">
    <property type="entry name" value="Ac_transferase_dom_sf"/>
</dbReference>
<dbReference type="InterPro" id="IPR014043">
    <property type="entry name" value="Acyl_transferase_dom"/>
</dbReference>
<dbReference type="InterPro" id="IPR036736">
    <property type="entry name" value="ACP-like_sf"/>
</dbReference>
<keyword evidence="4" id="KW-0808">Transferase</keyword>
<dbReference type="PROSITE" id="PS52004">
    <property type="entry name" value="KS3_2"/>
    <property type="match status" value="1"/>
</dbReference>
<reference evidence="12" key="1">
    <citation type="journal article" date="2013" name="J. Am. Chem. Soc.">
        <title>Microsclerodermins from terrestrial myxobacteria: an intriguing biosynthesis likely connected to a sponge symbiont.</title>
        <authorList>
            <person name="Hoffmann T."/>
            <person name="Mueller S."/>
            <person name="Nadmid S."/>
            <person name="Garcia R."/>
            <person name="Mueller R."/>
        </authorList>
    </citation>
    <scope>NUCLEOTIDE SEQUENCE</scope>
    <source>
        <strain evidence="12">So ce38</strain>
    </source>
</reference>
<comment type="cofactor">
    <cofactor evidence="1">
        <name>pantetheine 4'-phosphate</name>
        <dbReference type="ChEBI" id="CHEBI:47942"/>
    </cofactor>
</comment>
<dbReference type="InterPro" id="IPR014030">
    <property type="entry name" value="Ketoacyl_synth_N"/>
</dbReference>
<name>V5UWW8_SORCE</name>
<dbReference type="NCBIfam" id="TIGR01733">
    <property type="entry name" value="AA-adenyl-dom"/>
    <property type="match status" value="1"/>
</dbReference>
<dbReference type="SUPFAM" id="SSF53901">
    <property type="entry name" value="Thiolase-like"/>
    <property type="match status" value="1"/>
</dbReference>
<dbReference type="GO" id="GO:0004312">
    <property type="term" value="F:fatty acid synthase activity"/>
    <property type="evidence" value="ECO:0007669"/>
    <property type="project" value="TreeGrafter"/>
</dbReference>
<feature type="domain" description="Ketosynthase family 3 (KS3)" evidence="11">
    <location>
        <begin position="1107"/>
        <end position="1533"/>
    </location>
</feature>
<dbReference type="InterPro" id="IPR020845">
    <property type="entry name" value="AMP-binding_CS"/>
</dbReference>
<evidence type="ECO:0000259" key="10">
    <source>
        <dbReference type="PROSITE" id="PS50075"/>
    </source>
</evidence>
<dbReference type="FunFam" id="3.30.559.30:FF:000001">
    <property type="entry name" value="Non-ribosomal peptide synthetase"/>
    <property type="match status" value="1"/>
</dbReference>
<dbReference type="CDD" id="cd00833">
    <property type="entry name" value="PKS"/>
    <property type="match status" value="1"/>
</dbReference>
<dbReference type="InterPro" id="IPR049490">
    <property type="entry name" value="C883_1060-like_KR_N"/>
</dbReference>
<dbReference type="Pfam" id="PF00698">
    <property type="entry name" value="Acyl_transf_1"/>
    <property type="match status" value="1"/>
</dbReference>
<proteinExistence type="inferred from homology"/>
<dbReference type="InterPro" id="IPR001031">
    <property type="entry name" value="Thioesterase"/>
</dbReference>
<dbReference type="SMART" id="SM00825">
    <property type="entry name" value="PKS_KS"/>
    <property type="match status" value="1"/>
</dbReference>
<dbReference type="Pfam" id="PF08659">
    <property type="entry name" value="KR"/>
    <property type="match status" value="1"/>
</dbReference>
<dbReference type="Pfam" id="PF00668">
    <property type="entry name" value="Condensation"/>
    <property type="match status" value="1"/>
</dbReference>
<dbReference type="Gene3D" id="3.30.559.30">
    <property type="entry name" value="Nonribosomal peptide synthetase, condensation domain"/>
    <property type="match status" value="1"/>
</dbReference>
<dbReference type="InterPro" id="IPR016039">
    <property type="entry name" value="Thiolase-like"/>
</dbReference>
<dbReference type="Gene3D" id="3.40.50.1820">
    <property type="entry name" value="alpha/beta hydrolase"/>
    <property type="match status" value="1"/>
</dbReference>
<gene>
    <name evidence="12" type="primary">mscI</name>
</gene>
<dbReference type="PROSITE" id="PS00606">
    <property type="entry name" value="KS3_1"/>
    <property type="match status" value="1"/>
</dbReference>
<dbReference type="Pfam" id="PF00975">
    <property type="entry name" value="Thioesterase"/>
    <property type="match status" value="1"/>
</dbReference>
<dbReference type="SUPFAM" id="SSF53474">
    <property type="entry name" value="alpha/beta-Hydrolases"/>
    <property type="match status" value="1"/>
</dbReference>
<dbReference type="Pfam" id="PF22621">
    <property type="entry name" value="CurL-like_PKS_C"/>
    <property type="match status" value="1"/>
</dbReference>
<dbReference type="Gene3D" id="2.30.38.10">
    <property type="entry name" value="Luciferase, Domain 3"/>
    <property type="match status" value="1"/>
</dbReference>
<dbReference type="FunFam" id="3.40.50.12780:FF:000012">
    <property type="entry name" value="Non-ribosomal peptide synthetase"/>
    <property type="match status" value="1"/>
</dbReference>
<dbReference type="InterPro" id="IPR010071">
    <property type="entry name" value="AA_adenyl_dom"/>
</dbReference>
<accession>V5UWW8</accession>
<dbReference type="SUPFAM" id="SSF47336">
    <property type="entry name" value="ACP-like"/>
    <property type="match status" value="2"/>
</dbReference>
<dbReference type="Gene3D" id="3.40.366.10">
    <property type="entry name" value="Malonyl-Coenzyme A Acyl Carrier Protein, domain 2"/>
    <property type="match status" value="1"/>
</dbReference>
<dbReference type="Gene3D" id="3.30.559.10">
    <property type="entry name" value="Chloramphenicol acetyltransferase-like domain"/>
    <property type="match status" value="1"/>
</dbReference>
<dbReference type="FunFam" id="3.40.50.980:FF:000001">
    <property type="entry name" value="Non-ribosomal peptide synthetase"/>
    <property type="match status" value="1"/>
</dbReference>
<dbReference type="EMBL" id="KF657738">
    <property type="protein sequence ID" value="AHB82059.1"/>
    <property type="molecule type" value="Genomic_DNA"/>
</dbReference>
<sequence length="2901" mass="312864">MRATKGSLTPELKSELTRRKEEILRCLREEQQARAAGQDAIEPVAPGGEVPLSFAQQRLWFLHQLEGPSSTYNMPLPVLLDGPLDVAALRRALDDIWRRHEVLRTRFVTEGGRPAVVLGDDPGCPIVERALEPQADEELALSREATAEISRPFDLEREAPIRITLLRLGPTRHALLATAHHIAFDAWSSGVFLRELSTLYAAHRGGRPAALPALPVRYADYAAWQRRRLSGPLLATQLEYWRQQLAGVPAALELPTDRPRPRLQTFRGRSRSFALDARLTGDLERVGREAGATLFMVLLSGFAALLHRYSGQDDLTVGTPIANRTRAELEPLIGCFVNTLALRVRPHGALTARELIAAVRKTSLDAYAHQDVPFEHLVEKLQPARDLGRNPVFQVMFILQNAPASELRLPDLELSWLKPTWTTSRMDLTLSMEAAGDQLTGAIEYNTDLFDDATIERLIGHYRSLLSALARDPGRRVDDLPLLAPAERAELLAAWNRTERAYPGAATFLSLFEAQVEAQPDAIAARFEGEALSYRALDERANQLAWHLAELGVKPGARVAFCVDRSLAMLVGLLGVLKAGGAYVAMDPAYPAQRLAFMLEDCRPALVLTEARLAPSLPESGARVVLLDRDWPEIAARSAGAPPRALGAAHPAYVLYTSGSTGRPKGVEVPHGALLNFLIAMRERPGLARGEVLLAVTTISFDIAGLELYLPLVAGGCVALLSQAAARDPSRLAQAIRDAGATVMQATPATYRMLVAADADLGPLRRVLCGGEALPRPLSEQLLQRGLEVWNLYGPTETTIWSTVRRVLRREDGEEAEGVEPIGRPIDNTRIYVIDRRGEPVPVGVAGELCIAGDGVASGYLGRPGLTAERFVPEPFGPAPGARMYRTGDLARYRADGTLEFLGRLDQQVKVRGHRIELGEIESVLAKHPGVRECAVALRQIQADDARLTAYVVPRGDALAPEALRSWLKERLPEAMTPSLFVELPALPLTPNGKIDRKALPAPAAQRADRAAAFVPTRTKIEQQLAEIWSEVLRVERVGIDDSFFDLGGHSLLLTELHARLRRELDPSLALVDLFRYPTIRTLAERLRRDEAAGAPAAARHVHKTSDERIAVVGMAGRFPRSRDLGEFWRNLRDGVDCIEVFSEEELLAGGVPRRLLRDPRYVRARGVLDDVGSFDAGFFGFSPREAALMDPQQRIFLEVAWGALEDAGYGSSQLPFPVGVFASASQSVYYLVNLAVAPEGAGADADYLAMIGSDKDYLPTRVSYTFNLTGPSVSVQTACSSSLVAVHMACRSLLGGECDMAMAGGVCVQDRIGYLYEDGMVASPDGRCRAFDARAQGTVWGSGAGVVVLKRLSDAVRDGDTIHAVILGSAINNDGARKVGFTAPSVSGQAAVIAAARAAAGVDPASITYVEAHGTGTPLGDPIELAALTEATRPATDRRGFCAIGSVKTNIGHLDAGAGIAGLLKTVLALKHREIPPTVHFERPNPKLDLESSPFFVNSRLIDWEVDGGAPRRAGVSSFGIGGTNAHVVLEEAPSPGPSAPAAVPAAAGGCCVLPLSARTEAGVSRLAASLAQHLREHPDLDLADVAFTLQVGRRPYTHRKIVICRDLAGAAAALAEPAQLPGAAQEHGDRAVAFLFPGQGSQYAGMGQDLYDAEPRFREAVDRCAEALLPLLGLDLRQVLFPPADGVAQADLDLAQTRLTQPALFTIEYALAQLWLSWGVRPEAMIGHSVGEYVAATLAGVLELPDALALVAARGRLIQSLPAGSMLAVSLAARDVESRALLGPDLSLAAINGPAQCVVSGPGEAIERLRVELAARGVEARKLRTSHAFHSGMMDPILADFAAELGKISLKPPRIPFASNVTGGWITAEQATSVDYWVRHLRDAVEFAAGLQTVMAVPDLILLEVGPGRTLGGLVRRMPVEGQRPLVLASLPGRSDQRARPGDPGSEPHFLASSLGRLWLSGAKVDWSSRPAEGRRRLPLPTYPFERQRYWIDKPAVRPGAERRPAGAQKILELEDWFYLPAWKPALAPRPLGPDALRAEAHRWLLLADGSGLSRALAALLEQGGQEVFTAVPGASFSRRGDREFTLRPASPDDHLRLLDALGDRAPDRILHLWSCWRGAAAEPGPALFEACQETGFYSLLALTQALSSSGRGASCRLSVIADRLFDPLGGDRVCAEKAPLLALAHVIPQENPSLLCQSIEIELPGEGSRDEAALAGALLAEISRDALEPSVAYRGRQRLVPSYEPVRLQEGDPEVRELRPGGVYLITGGLGRIGLCLARHLARTVKARLALVARSFPERSRWDDLLAERGAADPTSLKIRALQEIEALGGEVLVLEADVADEGAMRAALEAVEARFGALHGVVHAAGARGDGTFMVPLAQADRAACEAQFRPKVHGTYVLDALLRDRELDFCVLLSSTSAILGGLGLGPYAAANRFMDAFVQMRGRAHRGAWLSMNWDAWTFDEAPGAAELAMTPDEGAEAFDRALRRAGAGQVVVAVGALEARIGQWLRRREAEPGEAAGADGARHPRPAMSTPFVAPRTELEGRLAEIFGALLGFASVGVQDDFFDLGGDSLLAVRLAATIHAELGKPLSPALLLQAPTVARLAEHLEAPARPAAASPVVPIQPRGDERPLFFVPGTGGHVLYFHALATLLEPSGHPFYGLQAIGLDGVEPPRTSVAEIAAGYIEPLRAVQPHGPYHLGGHSFGSWVAYELAQQLMDLGEEVALLTVLDTVAPSERDLAAYQAWTGPDWILAVADIVGQLWSRSFALSRDALAQLSWDEQLDRLSEAFQSAGVIPAGTERRHIQGLVEVYRTQAQMDYRRPPGRPVPISLFRATELNPGAEEIPEARRADPTWGWGPYARGEVSLELIPGDHLTIMSHPHVRVLADNLRRHLASRR</sequence>
<dbReference type="PANTHER" id="PTHR43775:SF51">
    <property type="entry name" value="INACTIVE PHENOLPHTHIOCEROL SYNTHESIS POLYKETIDE SYNTHASE TYPE I PKS1-RELATED"/>
    <property type="match status" value="1"/>
</dbReference>
<dbReference type="GO" id="GO:0006633">
    <property type="term" value="P:fatty acid biosynthetic process"/>
    <property type="evidence" value="ECO:0007669"/>
    <property type="project" value="InterPro"/>
</dbReference>
<dbReference type="Gene3D" id="3.30.70.3290">
    <property type="match status" value="1"/>
</dbReference>
<keyword evidence="3" id="KW-0597">Phosphoprotein</keyword>
<dbReference type="InterPro" id="IPR016035">
    <property type="entry name" value="Acyl_Trfase/lysoPLipase"/>
</dbReference>